<dbReference type="PANTHER" id="PTHR23420">
    <property type="entry name" value="ADENOSYLHOMOCYSTEINASE"/>
    <property type="match status" value="1"/>
</dbReference>
<dbReference type="PANTHER" id="PTHR23420:SF0">
    <property type="entry name" value="ADENOSYLHOMOCYSTEINASE"/>
    <property type="match status" value="1"/>
</dbReference>
<organism evidence="1">
    <name type="scientific">bioreactor metagenome</name>
    <dbReference type="NCBI Taxonomy" id="1076179"/>
    <lineage>
        <taxon>unclassified sequences</taxon>
        <taxon>metagenomes</taxon>
        <taxon>ecological metagenomes</taxon>
    </lineage>
</organism>
<sequence length="84" mass="9406">MINLAAAEGHPSEVMDMSFANQFMAHLSLVTRHKAGEKMAVEVMEIPADQDEMVAKTKLEMTGLKIDTLTEEQKRYMNDYNAGT</sequence>
<keyword evidence="1" id="KW-0378">Hydrolase</keyword>
<dbReference type="Gene3D" id="3.40.50.1480">
    <property type="entry name" value="Adenosylhomocysteinase-like"/>
    <property type="match status" value="1"/>
</dbReference>
<dbReference type="GO" id="GO:0005829">
    <property type="term" value="C:cytosol"/>
    <property type="evidence" value="ECO:0007669"/>
    <property type="project" value="TreeGrafter"/>
</dbReference>
<dbReference type="InterPro" id="IPR000043">
    <property type="entry name" value="Adenosylhomocysteinase-like"/>
</dbReference>
<proteinExistence type="predicted"/>
<dbReference type="GO" id="GO:0033353">
    <property type="term" value="P:S-adenosylmethionine cycle"/>
    <property type="evidence" value="ECO:0007669"/>
    <property type="project" value="TreeGrafter"/>
</dbReference>
<reference evidence="1" key="1">
    <citation type="submission" date="2019-08" db="EMBL/GenBank/DDBJ databases">
        <authorList>
            <person name="Kucharzyk K."/>
            <person name="Murdoch R.W."/>
            <person name="Higgins S."/>
            <person name="Loffler F."/>
        </authorList>
    </citation>
    <scope>NUCLEOTIDE SEQUENCE</scope>
</reference>
<name>A0A645JED3_9ZZZZ</name>
<accession>A0A645JED3</accession>
<dbReference type="GO" id="GO:0004013">
    <property type="term" value="F:adenosylhomocysteinase activity"/>
    <property type="evidence" value="ECO:0007669"/>
    <property type="project" value="TreeGrafter"/>
</dbReference>
<evidence type="ECO:0000313" key="1">
    <source>
        <dbReference type="EMBL" id="MPN61450.1"/>
    </source>
</evidence>
<dbReference type="EMBL" id="VSSQ01138086">
    <property type="protein sequence ID" value="MPN61450.1"/>
    <property type="molecule type" value="Genomic_DNA"/>
</dbReference>
<dbReference type="EC" id="3.3.1.1" evidence="1"/>
<dbReference type="Pfam" id="PF05221">
    <property type="entry name" value="AdoHcyase"/>
    <property type="match status" value="1"/>
</dbReference>
<dbReference type="AlphaFoldDB" id="A0A645JED3"/>
<gene>
    <name evidence="1" type="primary">ahcY_34</name>
    <name evidence="1" type="ORF">SDC9_209187</name>
</gene>
<comment type="caution">
    <text evidence="1">The sequence shown here is derived from an EMBL/GenBank/DDBJ whole genome shotgun (WGS) entry which is preliminary data.</text>
</comment>
<dbReference type="InterPro" id="IPR042172">
    <property type="entry name" value="Adenosylhomocyst_ase-like_sf"/>
</dbReference>
<protein>
    <submittedName>
        <fullName evidence="1">Adenosylhomocysteinase</fullName>
        <ecNumber evidence="1">3.3.1.1</ecNumber>
    </submittedName>
</protein>
<dbReference type="SUPFAM" id="SSF52283">
    <property type="entry name" value="Formate/glycerate dehydrogenase catalytic domain-like"/>
    <property type="match status" value="1"/>
</dbReference>